<name>A0ABX7GSS8_9GAMM</name>
<keyword evidence="3" id="KW-1185">Reference proteome</keyword>
<accession>A0ABX7GSS8</accession>
<protein>
    <submittedName>
        <fullName evidence="2">Malonate decarboxylase subunit epsilon</fullName>
    </submittedName>
</protein>
<dbReference type="RefSeq" id="WP_188795155.1">
    <property type="nucleotide sequence ID" value="NZ_BMIZ01000001.1"/>
</dbReference>
<dbReference type="PANTHER" id="PTHR42681">
    <property type="entry name" value="MALONYL-COA-ACYL CARRIER PROTEIN TRANSACYLASE, MITOCHONDRIAL"/>
    <property type="match status" value="1"/>
</dbReference>
<dbReference type="Gene3D" id="3.30.70.250">
    <property type="entry name" value="Malonyl-CoA ACP transacylase, ACP-binding"/>
    <property type="match status" value="1"/>
</dbReference>
<evidence type="ECO:0000313" key="2">
    <source>
        <dbReference type="EMBL" id="QRN53354.1"/>
    </source>
</evidence>
<dbReference type="PANTHER" id="PTHR42681:SF6">
    <property type="entry name" value="BLL0263 PROTEIN"/>
    <property type="match status" value="1"/>
</dbReference>
<dbReference type="Proteomes" id="UP000663181">
    <property type="component" value="Chromosome"/>
</dbReference>
<proteinExistence type="predicted"/>
<dbReference type="InterPro" id="IPR050858">
    <property type="entry name" value="Mal-CoA-ACP_Trans/PKS_FabD"/>
</dbReference>
<reference evidence="2 3" key="1">
    <citation type="submission" date="2020-10" db="EMBL/GenBank/DDBJ databases">
        <title>Phylogeny of dyella-like bacteria.</title>
        <authorList>
            <person name="Fu J."/>
        </authorList>
    </citation>
    <scope>NUCLEOTIDE SEQUENCE [LARGE SCALE GENOMIC DNA]</scope>
    <source>
        <strain evidence="2 3">DHOB09</strain>
    </source>
</reference>
<dbReference type="Gene3D" id="3.40.366.10">
    <property type="entry name" value="Malonyl-Coenzyme A Acyl Carrier Protein, domain 2"/>
    <property type="match status" value="1"/>
</dbReference>
<dbReference type="InterPro" id="IPR016036">
    <property type="entry name" value="Malonyl_transacylase_ACP-bd"/>
</dbReference>
<organism evidence="2 3">
    <name type="scientific">Dyella caseinilytica</name>
    <dbReference type="NCBI Taxonomy" id="1849581"/>
    <lineage>
        <taxon>Bacteria</taxon>
        <taxon>Pseudomonadati</taxon>
        <taxon>Pseudomonadota</taxon>
        <taxon>Gammaproteobacteria</taxon>
        <taxon>Lysobacterales</taxon>
        <taxon>Rhodanobacteraceae</taxon>
        <taxon>Dyella</taxon>
    </lineage>
</organism>
<dbReference type="InterPro" id="IPR001227">
    <property type="entry name" value="Ac_transferase_dom_sf"/>
</dbReference>
<dbReference type="SMART" id="SM00827">
    <property type="entry name" value="PKS_AT"/>
    <property type="match status" value="1"/>
</dbReference>
<evidence type="ECO:0000259" key="1">
    <source>
        <dbReference type="SMART" id="SM00827"/>
    </source>
</evidence>
<sequence>MALAILCSGQGGQHAGMFDLTGDAPQAEALFAHASALLGHDPRTLVKRAERETLHVNRTAQLLCTLQALSAAALLDNVLPNRRCVAGYSVGEVAAWGVSGLIGAAETLDLVAARAGVMNAASRGDEGMLFIRGLGKASIEQLCSGREAAIAICNPADAWVLGGRRAALNAIAEEASRLGAARIVSIPVNVPSHTYLLADASVAFSHLLADIRLQPSPTMGTRLFSGIDGDSVLDAKNDVNKLALQISHPIQWARCLDGCVEAGATAFLELGPGRALAEMAAGAYPHIPARSVDDFRSVQGIVDWLSRLT</sequence>
<evidence type="ECO:0000313" key="3">
    <source>
        <dbReference type="Proteomes" id="UP000663181"/>
    </source>
</evidence>
<dbReference type="EMBL" id="CP064030">
    <property type="protein sequence ID" value="QRN53354.1"/>
    <property type="molecule type" value="Genomic_DNA"/>
</dbReference>
<dbReference type="NCBIfam" id="TIGR03131">
    <property type="entry name" value="malonate_mdcH"/>
    <property type="match status" value="1"/>
</dbReference>
<dbReference type="SUPFAM" id="SSF52151">
    <property type="entry name" value="FabD/lysophospholipase-like"/>
    <property type="match status" value="1"/>
</dbReference>
<dbReference type="InterPro" id="IPR014043">
    <property type="entry name" value="Acyl_transferase_dom"/>
</dbReference>
<dbReference type="Pfam" id="PF00698">
    <property type="entry name" value="Acyl_transf_1"/>
    <property type="match status" value="1"/>
</dbReference>
<feature type="domain" description="Malonyl-CoA:ACP transacylase (MAT)" evidence="1">
    <location>
        <begin position="6"/>
        <end position="296"/>
    </location>
</feature>
<gene>
    <name evidence="2" type="primary">mdcH</name>
    <name evidence="2" type="ORF">ISN74_18330</name>
</gene>
<dbReference type="SUPFAM" id="SSF55048">
    <property type="entry name" value="Probable ACP-binding domain of malonyl-CoA ACP transacylase"/>
    <property type="match status" value="1"/>
</dbReference>
<dbReference type="InterPro" id="IPR017554">
    <property type="entry name" value="Malonate_deCOase_MdcHsu"/>
</dbReference>
<dbReference type="InterPro" id="IPR016035">
    <property type="entry name" value="Acyl_Trfase/lysoPLipase"/>
</dbReference>